<organism evidence="2 3">
    <name type="scientific">Brevibacillus laterosporus</name>
    <name type="common">Bacillus laterosporus</name>
    <dbReference type="NCBI Taxonomy" id="1465"/>
    <lineage>
        <taxon>Bacteria</taxon>
        <taxon>Bacillati</taxon>
        <taxon>Bacillota</taxon>
        <taxon>Bacilli</taxon>
        <taxon>Bacillales</taxon>
        <taxon>Paenibacillaceae</taxon>
        <taxon>Brevibacillus</taxon>
    </lineage>
</organism>
<gene>
    <name evidence="2" type="ORF">EEL30_26515</name>
</gene>
<proteinExistence type="predicted"/>
<keyword evidence="3" id="KW-1185">Reference proteome</keyword>
<feature type="transmembrane region" description="Helical" evidence="1">
    <location>
        <begin position="12"/>
        <end position="30"/>
    </location>
</feature>
<sequence>MYNIHSFPFTIVYNNINYNMILEIMVFLIFPQSKKEILMFEIDQAIAKMWTEPSQLSDDLIN</sequence>
<keyword evidence="1" id="KW-0812">Transmembrane</keyword>
<evidence type="ECO:0000256" key="1">
    <source>
        <dbReference type="SAM" id="Phobius"/>
    </source>
</evidence>
<name>A0A518VES6_BRELA</name>
<keyword evidence="1" id="KW-0472">Membrane</keyword>
<dbReference type="Proteomes" id="UP000319432">
    <property type="component" value="Chromosome"/>
</dbReference>
<reference evidence="2 3" key="1">
    <citation type="submission" date="2018-11" db="EMBL/GenBank/DDBJ databases">
        <title>Phylogenetic determinants of toxin gene distribution in genomes of Brevibacillus laterosporus.</title>
        <authorList>
            <person name="Glare T.R."/>
            <person name="Durrant A."/>
            <person name="Berry C."/>
            <person name="Palma L."/>
            <person name="Ormskirk M."/>
            <person name="Cox M.O."/>
        </authorList>
    </citation>
    <scope>NUCLEOTIDE SEQUENCE [LARGE SCALE GENOMIC DNA]</scope>
    <source>
        <strain evidence="2 3">1821L</strain>
    </source>
</reference>
<keyword evidence="1" id="KW-1133">Transmembrane helix</keyword>
<dbReference type="EMBL" id="CP033464">
    <property type="protein sequence ID" value="QDX95504.1"/>
    <property type="molecule type" value="Genomic_DNA"/>
</dbReference>
<dbReference type="AlphaFoldDB" id="A0A518VES6"/>
<protein>
    <submittedName>
        <fullName evidence="2">Uncharacterized protein</fullName>
    </submittedName>
</protein>
<evidence type="ECO:0000313" key="3">
    <source>
        <dbReference type="Proteomes" id="UP000319432"/>
    </source>
</evidence>
<evidence type="ECO:0000313" key="2">
    <source>
        <dbReference type="EMBL" id="QDX95504.1"/>
    </source>
</evidence>
<accession>A0A518VES6</accession>